<evidence type="ECO:0000256" key="1">
    <source>
        <dbReference type="SAM" id="MobiDB-lite"/>
    </source>
</evidence>
<dbReference type="AlphaFoldDB" id="A0A089M7K3"/>
<evidence type="ECO:0000313" key="4">
    <source>
        <dbReference type="Proteomes" id="UP000029500"/>
    </source>
</evidence>
<proteinExistence type="predicted"/>
<dbReference type="HOGENOM" id="CLU_131494_0_0_9"/>
<feature type="region of interest" description="Disordered" evidence="1">
    <location>
        <begin position="1"/>
        <end position="27"/>
    </location>
</feature>
<evidence type="ECO:0008006" key="5">
    <source>
        <dbReference type="Google" id="ProtNLM"/>
    </source>
</evidence>
<accession>A0A089M7K3</accession>
<dbReference type="OrthoDB" id="2598858at2"/>
<sequence>MARSWERMVQRNTQQINKQRKKQGKESIYASTSSAAAKSSDVFKGRNIVFPAVLMLLGIMFWVVGSIDEARGSGILANWLGVVLYFLLAALLFFRRPYLKVERARLSTIKYNRERLLPAADIEKITVTRGTVSIKYKGKRTQWVFSRLINRYDIKAMTERLEQFAKQNHVEIVNE</sequence>
<dbReference type="Proteomes" id="UP000029500">
    <property type="component" value="Chromosome"/>
</dbReference>
<feature type="transmembrane region" description="Helical" evidence="2">
    <location>
        <begin position="48"/>
        <end position="67"/>
    </location>
</feature>
<keyword evidence="2" id="KW-1133">Transmembrane helix</keyword>
<feature type="transmembrane region" description="Helical" evidence="2">
    <location>
        <begin position="73"/>
        <end position="94"/>
    </location>
</feature>
<name>A0A089M7K3_9BACL</name>
<protein>
    <recommendedName>
        <fullName evidence="5">Methyltransferase</fullName>
    </recommendedName>
</protein>
<keyword evidence="2" id="KW-0812">Transmembrane</keyword>
<keyword evidence="4" id="KW-1185">Reference proteome</keyword>
<dbReference type="eggNOG" id="ENOG50337FU">
    <property type="taxonomic scope" value="Bacteria"/>
</dbReference>
<dbReference type="RefSeq" id="WP_025704216.1">
    <property type="nucleotide sequence ID" value="NZ_CP009287.1"/>
</dbReference>
<organism evidence="3 4">
    <name type="scientific">Paenibacillus graminis</name>
    <dbReference type="NCBI Taxonomy" id="189425"/>
    <lineage>
        <taxon>Bacteria</taxon>
        <taxon>Bacillati</taxon>
        <taxon>Bacillota</taxon>
        <taxon>Bacilli</taxon>
        <taxon>Bacillales</taxon>
        <taxon>Paenibacillaceae</taxon>
        <taxon>Paenibacillus</taxon>
    </lineage>
</organism>
<evidence type="ECO:0000256" key="2">
    <source>
        <dbReference type="SAM" id="Phobius"/>
    </source>
</evidence>
<evidence type="ECO:0000313" key="3">
    <source>
        <dbReference type="EMBL" id="AIQ69212.1"/>
    </source>
</evidence>
<dbReference type="KEGG" id="pgm:PGRAT_17425"/>
<gene>
    <name evidence="3" type="ORF">PGRAT_17425</name>
</gene>
<dbReference type="EMBL" id="CP009287">
    <property type="protein sequence ID" value="AIQ69212.1"/>
    <property type="molecule type" value="Genomic_DNA"/>
</dbReference>
<reference evidence="3 4" key="1">
    <citation type="submission" date="2014-08" db="EMBL/GenBank/DDBJ databases">
        <title>Comparative genomics of the Paenibacillus odorifer group.</title>
        <authorList>
            <person name="den Bakker H.C."/>
            <person name="Tsai Y.-C."/>
            <person name="Martin N."/>
            <person name="Korlach J."/>
            <person name="Wiedmann M."/>
        </authorList>
    </citation>
    <scope>NUCLEOTIDE SEQUENCE [LARGE SCALE GENOMIC DNA]</scope>
    <source>
        <strain evidence="3 4">DSM 15220</strain>
    </source>
</reference>
<keyword evidence="2" id="KW-0472">Membrane</keyword>
<dbReference type="STRING" id="189425.PGRAT_17425"/>